<organism evidence="2 3">
    <name type="scientific">Candidatus Criblamydia sequanensis CRIB-18</name>
    <dbReference type="NCBI Taxonomy" id="1437425"/>
    <lineage>
        <taxon>Bacteria</taxon>
        <taxon>Pseudomonadati</taxon>
        <taxon>Chlamydiota</taxon>
        <taxon>Chlamydiia</taxon>
        <taxon>Parachlamydiales</taxon>
        <taxon>Candidatus Criblamydiaceae</taxon>
        <taxon>Candidatus Criblamydia</taxon>
    </lineage>
</organism>
<name>A0A090CZ65_9BACT</name>
<proteinExistence type="predicted"/>
<dbReference type="EMBL" id="CCEJ010000006">
    <property type="protein sequence ID" value="CDR34212.1"/>
    <property type="molecule type" value="Genomic_DNA"/>
</dbReference>
<keyword evidence="1" id="KW-0732">Signal</keyword>
<accession>A0A090CZ65</accession>
<feature type="signal peptide" evidence="1">
    <location>
        <begin position="1"/>
        <end position="18"/>
    </location>
</feature>
<evidence type="ECO:0000313" key="3">
    <source>
        <dbReference type="Proteomes" id="UP000031552"/>
    </source>
</evidence>
<comment type="caution">
    <text evidence="2">The sequence shown here is derived from an EMBL/GenBank/DDBJ whole genome shotgun (WGS) entry which is preliminary data.</text>
</comment>
<gene>
    <name evidence="2" type="ORF">CSEC_1393</name>
</gene>
<protein>
    <submittedName>
        <fullName evidence="2">Secreted protein</fullName>
    </submittedName>
</protein>
<sequence length="126" mass="13978">MVKWLLCFLAFLTCSLSAADDGKVVYSFESGKMQCSSEIDGEGNLSILLESLHTNTKLHFKNVFLHPTGKLILSLLMCVEQDTDFCAGWVNAQEVSIAIYPKAVDKITLNGKKLFQKDKITVMNVS</sequence>
<dbReference type="OrthoDB" id="9894996at2"/>
<feature type="chain" id="PRO_5001853770" evidence="1">
    <location>
        <begin position="19"/>
        <end position="126"/>
    </location>
</feature>
<keyword evidence="3" id="KW-1185">Reference proteome</keyword>
<dbReference type="RefSeq" id="WP_041017765.1">
    <property type="nucleotide sequence ID" value="NZ_CCEJ010000006.1"/>
</dbReference>
<dbReference type="Proteomes" id="UP000031552">
    <property type="component" value="Unassembled WGS sequence"/>
</dbReference>
<dbReference type="AlphaFoldDB" id="A0A090CZ65"/>
<evidence type="ECO:0000256" key="1">
    <source>
        <dbReference type="SAM" id="SignalP"/>
    </source>
</evidence>
<evidence type="ECO:0000313" key="2">
    <source>
        <dbReference type="EMBL" id="CDR34212.1"/>
    </source>
</evidence>
<reference evidence="2" key="1">
    <citation type="submission" date="2013-12" db="EMBL/GenBank/DDBJ databases">
        <authorList>
            <person name="Linke B."/>
        </authorList>
    </citation>
    <scope>NUCLEOTIDE SEQUENCE [LARGE SCALE GENOMIC DNA]</scope>
    <source>
        <strain evidence="2">CRIB-18</strain>
    </source>
</reference>
<reference evidence="2" key="2">
    <citation type="submission" date="2014-09" db="EMBL/GenBank/DDBJ databases">
        <title>Criblamydia sequanensis harbors a mega-plasmid encoding arsenite resistance.</title>
        <authorList>
            <person name="Bertelli C."/>
            <person name="Goesmann A."/>
            <person name="Greub G."/>
        </authorList>
    </citation>
    <scope>NUCLEOTIDE SEQUENCE [LARGE SCALE GENOMIC DNA]</scope>
    <source>
        <strain evidence="2">CRIB-18</strain>
    </source>
</reference>